<proteinExistence type="predicted"/>
<gene>
    <name evidence="1" type="ORF">BOO71_0006052</name>
</gene>
<dbReference type="AlphaFoldDB" id="A0A1U7NZH5"/>
<accession>A0A1U7NZH5</accession>
<sequence length="86" mass="9508">MNAPAVRRTLVHLRDEAGETLLTLDVLMNGWVRLHSLSGRLSLTAETIEELWLEAAASDLSPELYAALLWELDLLALRGDGGWRPG</sequence>
<dbReference type="EMBL" id="MSTI01000068">
    <property type="protein sequence ID" value="OLV18319.1"/>
    <property type="molecule type" value="Genomic_DNA"/>
</dbReference>
<organism evidence="1 2">
    <name type="scientific">Deinococcus marmoris</name>
    <dbReference type="NCBI Taxonomy" id="249408"/>
    <lineage>
        <taxon>Bacteria</taxon>
        <taxon>Thermotogati</taxon>
        <taxon>Deinococcota</taxon>
        <taxon>Deinococci</taxon>
        <taxon>Deinococcales</taxon>
        <taxon>Deinococcaceae</taxon>
        <taxon>Deinococcus</taxon>
    </lineage>
</organism>
<keyword evidence="2" id="KW-1185">Reference proteome</keyword>
<dbReference type="Proteomes" id="UP000186607">
    <property type="component" value="Unassembled WGS sequence"/>
</dbReference>
<dbReference type="OrthoDB" id="73403at2"/>
<evidence type="ECO:0000313" key="1">
    <source>
        <dbReference type="EMBL" id="OLV18319.1"/>
    </source>
</evidence>
<dbReference type="RefSeq" id="WP_075832026.1">
    <property type="nucleotide sequence ID" value="NZ_MSTI01000068.1"/>
</dbReference>
<name>A0A1U7NZH5_9DEIO</name>
<reference evidence="1 2" key="1">
    <citation type="submission" date="2017-01" db="EMBL/GenBank/DDBJ databases">
        <title>Genome Analysis of Deinococcus marmoris KOPRI26562.</title>
        <authorList>
            <person name="Kim J.H."/>
            <person name="Oh H.-M."/>
        </authorList>
    </citation>
    <scope>NUCLEOTIDE SEQUENCE [LARGE SCALE GENOMIC DNA]</scope>
    <source>
        <strain evidence="1 2">KOPRI26562</strain>
    </source>
</reference>
<comment type="caution">
    <text evidence="1">The sequence shown here is derived from an EMBL/GenBank/DDBJ whole genome shotgun (WGS) entry which is preliminary data.</text>
</comment>
<protein>
    <submittedName>
        <fullName evidence="1">Uncharacterized protein</fullName>
    </submittedName>
</protein>
<evidence type="ECO:0000313" key="2">
    <source>
        <dbReference type="Proteomes" id="UP000186607"/>
    </source>
</evidence>
<dbReference type="STRING" id="249408.BOO71_0006052"/>